<gene>
    <name evidence="7" type="ORF">SAMN05444280_105122</name>
</gene>
<evidence type="ECO:0000256" key="4">
    <source>
        <dbReference type="ARBA" id="ARBA00018857"/>
    </source>
</evidence>
<evidence type="ECO:0000313" key="7">
    <source>
        <dbReference type="EMBL" id="SHI74712.1"/>
    </source>
</evidence>
<dbReference type="SUPFAM" id="SSF54197">
    <property type="entry name" value="HIT-like"/>
    <property type="match status" value="1"/>
</dbReference>
<dbReference type="GO" id="GO:0005085">
    <property type="term" value="F:guanyl-nucleotide exchange factor activity"/>
    <property type="evidence" value="ECO:0007669"/>
    <property type="project" value="UniProtKB-KW"/>
</dbReference>
<protein>
    <recommendedName>
        <fullName evidence="4">GDP-D-glucose phosphorylase 1</fullName>
        <ecNumber evidence="3">2.7.7.78</ecNumber>
    </recommendedName>
</protein>
<feature type="domain" description="DUF4922" evidence="5">
    <location>
        <begin position="30"/>
        <end position="175"/>
    </location>
</feature>
<dbReference type="GO" id="GO:0005737">
    <property type="term" value="C:cytoplasm"/>
    <property type="evidence" value="ECO:0007669"/>
    <property type="project" value="UniProtKB-SubCell"/>
</dbReference>
<dbReference type="Pfam" id="PF26216">
    <property type="entry name" value="GDPGP1_C"/>
    <property type="match status" value="1"/>
</dbReference>
<evidence type="ECO:0000259" key="6">
    <source>
        <dbReference type="Pfam" id="PF26216"/>
    </source>
</evidence>
<dbReference type="EC" id="2.7.7.78" evidence="3"/>
<evidence type="ECO:0000313" key="8">
    <source>
        <dbReference type="Proteomes" id="UP000184050"/>
    </source>
</evidence>
<dbReference type="GO" id="GO:0000166">
    <property type="term" value="F:nucleotide binding"/>
    <property type="evidence" value="ECO:0007669"/>
    <property type="project" value="UniProtKB-KW"/>
</dbReference>
<evidence type="ECO:0000256" key="2">
    <source>
        <dbReference type="ARBA" id="ARBA00003049"/>
    </source>
</evidence>
<dbReference type="InterPro" id="IPR026506">
    <property type="entry name" value="GDPGP"/>
</dbReference>
<dbReference type="Proteomes" id="UP000184050">
    <property type="component" value="Unassembled WGS sequence"/>
</dbReference>
<accession>A0A1M6DNE5</accession>
<dbReference type="PANTHER" id="PTHR20884:SF8">
    <property type="entry name" value="GDP-D-GLUCOSE PHOSPHORYLASE 1"/>
    <property type="match status" value="1"/>
</dbReference>
<dbReference type="STRING" id="1168035.SAMN05444280_105122"/>
<organism evidence="7 8">
    <name type="scientific">Tangfeifania diversioriginum</name>
    <dbReference type="NCBI Taxonomy" id="1168035"/>
    <lineage>
        <taxon>Bacteria</taxon>
        <taxon>Pseudomonadati</taxon>
        <taxon>Bacteroidota</taxon>
        <taxon>Bacteroidia</taxon>
        <taxon>Marinilabiliales</taxon>
        <taxon>Prolixibacteraceae</taxon>
        <taxon>Tangfeifania</taxon>
    </lineage>
</organism>
<dbReference type="GO" id="GO:0006006">
    <property type="term" value="P:glucose metabolic process"/>
    <property type="evidence" value="ECO:0007669"/>
    <property type="project" value="TreeGrafter"/>
</dbReference>
<dbReference type="InterPro" id="IPR058865">
    <property type="entry name" value="GDPGP1_C"/>
</dbReference>
<proteinExistence type="predicted"/>
<comment type="catalytic activity">
    <reaction evidence="1">
        <text>GDP-alpha-D-glucose + phosphate = alpha-D-glucose 1-phosphate + GDP + H(+)</text>
        <dbReference type="Rhea" id="RHEA:30387"/>
        <dbReference type="ChEBI" id="CHEBI:15378"/>
        <dbReference type="ChEBI" id="CHEBI:43474"/>
        <dbReference type="ChEBI" id="CHEBI:58189"/>
        <dbReference type="ChEBI" id="CHEBI:58601"/>
        <dbReference type="ChEBI" id="CHEBI:62230"/>
        <dbReference type="EC" id="2.7.7.78"/>
    </reaction>
</comment>
<evidence type="ECO:0000259" key="5">
    <source>
        <dbReference type="Pfam" id="PF16269"/>
    </source>
</evidence>
<dbReference type="InterPro" id="IPR036265">
    <property type="entry name" value="HIT-like_sf"/>
</dbReference>
<dbReference type="PANTHER" id="PTHR20884">
    <property type="entry name" value="GDP-D-GLUCOSE PHOSPHORYLASE 1"/>
    <property type="match status" value="1"/>
</dbReference>
<feature type="domain" description="GDPGP1-like C-terminal" evidence="6">
    <location>
        <begin position="192"/>
        <end position="336"/>
    </location>
</feature>
<evidence type="ECO:0000256" key="3">
    <source>
        <dbReference type="ARBA" id="ARBA00012507"/>
    </source>
</evidence>
<dbReference type="EMBL" id="FQZE01000005">
    <property type="protein sequence ID" value="SHI74712.1"/>
    <property type="molecule type" value="Genomic_DNA"/>
</dbReference>
<dbReference type="GO" id="GO:0080048">
    <property type="term" value="F:GDP-D-glucose phosphorylase activity"/>
    <property type="evidence" value="ECO:0007669"/>
    <property type="project" value="InterPro"/>
</dbReference>
<name>A0A1M6DNE5_9BACT</name>
<dbReference type="InterPro" id="IPR046320">
    <property type="entry name" value="DUF4922"/>
</dbReference>
<dbReference type="AlphaFoldDB" id="A0A1M6DNE5"/>
<evidence type="ECO:0000256" key="1">
    <source>
        <dbReference type="ARBA" id="ARBA00000063"/>
    </source>
</evidence>
<keyword evidence="8" id="KW-1185">Reference proteome</keyword>
<sequence length="340" mass="39321">MNLVNQKIITAQELSGFGLVENLNDQAIALVKQQQKKWDLARKNYQALTGMQTKKFNFGHFKIVVQHNPGRIRSSAAKTDAKSIAERPCFLCYENLPAVQKGISFQENYLILVNPFPIFPVHLTIPHRSHTPQRIQNFFPDMLKLNRDLSGFTLFYNGPKCGASAPDHFHFQAGNTGFLPIEEEFELLENQFADIIFRNSKITVVAVENYLRRFVSLRSSDLEELTAVFNVIFELLPAKGEPEPMLNILCNYQQNEWRVVIFPREKQRPSHFFETGEKQIVVSPASVELCGVLILPRNEDFRKITQNTLNEIFDEVTLSKYDFKHWTENVKDNLKSNMYY</sequence>
<dbReference type="Pfam" id="PF16269">
    <property type="entry name" value="DUF4922"/>
    <property type="match status" value="1"/>
</dbReference>
<comment type="function">
    <text evidence="2">Specific and highly efficient GDP-D-glucose phosphorylase regulating the levels of GDP-D-glucose in cells.</text>
</comment>
<reference evidence="7 8" key="1">
    <citation type="submission" date="2016-11" db="EMBL/GenBank/DDBJ databases">
        <authorList>
            <person name="Jaros S."/>
            <person name="Januszkiewicz K."/>
            <person name="Wedrychowicz H."/>
        </authorList>
    </citation>
    <scope>NUCLEOTIDE SEQUENCE [LARGE SCALE GENOMIC DNA]</scope>
    <source>
        <strain evidence="7 8">DSM 27063</strain>
    </source>
</reference>
<dbReference type="GO" id="GO:0016787">
    <property type="term" value="F:hydrolase activity"/>
    <property type="evidence" value="ECO:0007669"/>
    <property type="project" value="UniProtKB-KW"/>
</dbReference>
<dbReference type="RefSeq" id="WP_217652648.1">
    <property type="nucleotide sequence ID" value="NZ_FQZE01000005.1"/>
</dbReference>